<feature type="transmembrane region" description="Helical" evidence="10">
    <location>
        <begin position="1081"/>
        <end position="1099"/>
    </location>
</feature>
<evidence type="ECO:0000259" key="12">
    <source>
        <dbReference type="PROSITE" id="PS50929"/>
    </source>
</evidence>
<feature type="transmembrane region" description="Helical" evidence="10">
    <location>
        <begin position="469"/>
        <end position="502"/>
    </location>
</feature>
<evidence type="ECO:0000256" key="4">
    <source>
        <dbReference type="ARBA" id="ARBA00022692"/>
    </source>
</evidence>
<feature type="transmembrane region" description="Helical" evidence="10">
    <location>
        <begin position="400"/>
        <end position="421"/>
    </location>
</feature>
<dbReference type="InterPro" id="IPR027417">
    <property type="entry name" value="P-loop_NTPase"/>
</dbReference>
<protein>
    <recommendedName>
        <fullName evidence="15">Oligomycin resistance ATP-dependent permease YOR1</fullName>
    </recommendedName>
</protein>
<dbReference type="InterPro" id="IPR003439">
    <property type="entry name" value="ABC_transporter-like_ATP-bd"/>
</dbReference>
<feature type="domain" description="ABC transmembrane type-1" evidence="12">
    <location>
        <begin position="267"/>
        <end position="541"/>
    </location>
</feature>
<feature type="region of interest" description="Disordered" evidence="9">
    <location>
        <begin position="882"/>
        <end position="922"/>
    </location>
</feature>
<dbReference type="InterPro" id="IPR003593">
    <property type="entry name" value="AAA+_ATPase"/>
</dbReference>
<evidence type="ECO:0000256" key="8">
    <source>
        <dbReference type="ARBA" id="ARBA00023136"/>
    </source>
</evidence>
<feature type="transmembrane region" description="Helical" evidence="10">
    <location>
        <begin position="298"/>
        <end position="317"/>
    </location>
</feature>
<dbReference type="InterPro" id="IPR036640">
    <property type="entry name" value="ABC1_TM_sf"/>
</dbReference>
<dbReference type="CDD" id="cd18597">
    <property type="entry name" value="ABC_6TM_YOR1_D1_like"/>
    <property type="match status" value="1"/>
</dbReference>
<dbReference type="Gene3D" id="3.40.50.300">
    <property type="entry name" value="P-loop containing nucleotide triphosphate hydrolases"/>
    <property type="match status" value="2"/>
</dbReference>
<sequence>MSGEVKPQEEKSPETGGISSMPESLPNLGSVAETLAVDAEGTVVSDEEFEKKRNYDETEAQGKDERGGNRKFETRTRQHWYQFWRFKNPPRSPPASLDDAESCPLGRKSFISDWSYSWIEPLLLLGYRRPLEATDLWAMDGPRQAEYLSDRLIERWSARVEKANAYNARLDSGEIKPSGYQQSKWRSAAKKEAAANVGGEATVEERMEAKAYCWRSPLLKDIKAENLTPEIRRRYNIAGKVKTQYKRANLFWAMFDIFWGRIAVAYVSKLLSDTAYLCSALLMRHIIGAIGDNKRGLASGYTVVMFVIMVISNVLSNRFFYESMYIGVFARAALVSSIFRRAIRMQGRDRSTGKLVNHVSTDVSRIDFGAQWWLLTFTAPVEIVVCLVILLTQGMGASCLAGFALVAVVMPVQLYCMKFLFTIRKHSMEWTDRRARRTQEVLSGMRIVKLFSYESSFLKLISKLRKNELIYVFQLAVVRAAVMASAISLPLLAGVVSVVTYYFYHTPHRLDPGVVFPAITLFQILRLPLMFLPFGLSVIADGANSFMRLRDVFYAEQHDVEVKSNEQSMYGLQMSDALFEWDNVGEDPTLKPTPTQEKKQKRKNEKMWAFLRKNRKKTPKEKQKETEKKRRRFFRKKSKNKEALVDPTMPPPKATEEEEPPTDFALSPLTLAVKRGELCAIVGPVGSGKSSLLLGAIGEMRHVSGDVTWGSQRIAYCAQSAWIQNATLRDNIVFGQPWDEARYWECVERAELPSDLAMLQNGDMTEIGERGVTLSGGQKQRVNIARALYYDADVICLDDPLSAVDAHVGKALFNNAILPMKEKGKTILLVTHAIQYLPDCDKIISMDDGRIEEMGTYQELMQARGNFFSAMRNFGMLKETGEDEDAEELAAETENAKKKKPKLSKAEMSKPNGGGTMEQEERNTGSVDGFVYRSYIMAGQGWWTIPLAVAAAVLMQGSTTLSTYYINWWARYEHDHTIGFWIGLYVMLGILQLLFNFVTDVTLGLFTYMASRTLHDNALRRVIYAPMAWFDTTPLGRIINRFGKDIDVLDNQLSNLLRQCVSTVMSMLGAAAMIIALTYYFAIAIVVIAVIAWVVASFYRSSAREFKRIDALLRSTMYSHFAESLGGLTTIRAYRKSDHFLNDNYRRVDLQNRAYFLTIVNQRWLGLRLDLLGSLSVLVVGLLVSNHVGSDASPGAGGTALSMIITIAQTLGFLTRQLTELENEMNSAERLVYYADTLKQEAAQRIPEAAPAAPWPNEGSVEFDDVWLQYRPTLPNVLKGVSLHVRGGEKVGIVGRTGAGKSSILTVLLRLSEATRGVVRIDGVDVAKIGLEDLRRAIAILPQEPLLFSGSLRSNLDPFNQYDDARLWDAMHRAYLTSQSNSASASATASVEAAINDPDVPATERTEMEAAAMTAEGGGESKGLTRLTLDSIIDEEGANLSVGQRSLVSLARALVRNSKIILLDEATASVDLETDAKIQKTIRNEFADRTLLCIAHRLSTIIGYDRIVVMNDGKVAEYDSPLALFDRPDSIFRGMCDRSGIKREEVVQARMPPAGSA</sequence>
<dbReference type="SUPFAM" id="SSF52540">
    <property type="entry name" value="P-loop containing nucleoside triphosphate hydrolases"/>
    <property type="match status" value="2"/>
</dbReference>
<dbReference type="Gene3D" id="1.20.1560.10">
    <property type="entry name" value="ABC transporter type 1, transmembrane domain"/>
    <property type="match status" value="2"/>
</dbReference>
<dbReference type="PROSITE" id="PS00211">
    <property type="entry name" value="ABC_TRANSPORTER_1"/>
    <property type="match status" value="2"/>
</dbReference>
<dbReference type="PROSITE" id="PS50929">
    <property type="entry name" value="ABC_TM1F"/>
    <property type="match status" value="2"/>
</dbReference>
<keyword evidence="3" id="KW-0813">Transport</keyword>
<dbReference type="FunFam" id="3.40.50.300:FF:000997">
    <property type="entry name" value="Multidrug resistance-associated protein 1"/>
    <property type="match status" value="1"/>
</dbReference>
<dbReference type="CDD" id="cd18606">
    <property type="entry name" value="ABC_6TM_YOR1_D2_like"/>
    <property type="match status" value="1"/>
</dbReference>
<feature type="region of interest" description="Disordered" evidence="9">
    <location>
        <begin position="585"/>
        <end position="604"/>
    </location>
</feature>
<evidence type="ECO:0000259" key="11">
    <source>
        <dbReference type="PROSITE" id="PS50893"/>
    </source>
</evidence>
<evidence type="ECO:0000256" key="5">
    <source>
        <dbReference type="ARBA" id="ARBA00022741"/>
    </source>
</evidence>
<dbReference type="PROSITE" id="PS50893">
    <property type="entry name" value="ABC_TRANSPORTER_2"/>
    <property type="match status" value="2"/>
</dbReference>
<evidence type="ECO:0000256" key="10">
    <source>
        <dbReference type="SAM" id="Phobius"/>
    </source>
</evidence>
<organism evidence="13 14">
    <name type="scientific">Malassezia obtusa</name>
    <dbReference type="NCBI Taxonomy" id="76774"/>
    <lineage>
        <taxon>Eukaryota</taxon>
        <taxon>Fungi</taxon>
        <taxon>Dikarya</taxon>
        <taxon>Basidiomycota</taxon>
        <taxon>Ustilaginomycotina</taxon>
        <taxon>Malasseziomycetes</taxon>
        <taxon>Malasseziales</taxon>
        <taxon>Malasseziaceae</taxon>
        <taxon>Malassezia</taxon>
    </lineage>
</organism>
<feature type="region of interest" description="Disordered" evidence="9">
    <location>
        <begin position="610"/>
        <end position="662"/>
    </location>
</feature>
<feature type="transmembrane region" description="Helical" evidence="10">
    <location>
        <begin position="978"/>
        <end position="1011"/>
    </location>
</feature>
<keyword evidence="7 10" id="KW-1133">Transmembrane helix</keyword>
<evidence type="ECO:0000313" key="14">
    <source>
        <dbReference type="Proteomes" id="UP001214603"/>
    </source>
</evidence>
<dbReference type="CDD" id="cd03250">
    <property type="entry name" value="ABCC_MRP_domain1"/>
    <property type="match status" value="1"/>
</dbReference>
<keyword evidence="4 10" id="KW-0812">Transmembrane</keyword>
<reference evidence="13" key="1">
    <citation type="submission" date="2023-03" db="EMBL/GenBank/DDBJ databases">
        <title>Mating type loci evolution in Malassezia.</title>
        <authorList>
            <person name="Coelho M.A."/>
        </authorList>
    </citation>
    <scope>NUCLEOTIDE SEQUENCE</scope>
    <source>
        <strain evidence="13">CBS 7876</strain>
    </source>
</reference>
<proteinExistence type="inferred from homology"/>
<feature type="transmembrane region" description="Helical" evidence="10">
    <location>
        <begin position="514"/>
        <end position="540"/>
    </location>
</feature>
<dbReference type="InterPro" id="IPR011527">
    <property type="entry name" value="ABC1_TM_dom"/>
</dbReference>
<evidence type="ECO:0008006" key="15">
    <source>
        <dbReference type="Google" id="ProtNLM"/>
    </source>
</evidence>
<keyword evidence="8 10" id="KW-0472">Membrane</keyword>
<gene>
    <name evidence="13" type="ORF">MOBT1_001799</name>
</gene>
<feature type="compositionally biased region" description="Basic and acidic residues" evidence="9">
    <location>
        <begin position="1"/>
        <end position="13"/>
    </location>
</feature>
<dbReference type="GO" id="GO:0016887">
    <property type="term" value="F:ATP hydrolysis activity"/>
    <property type="evidence" value="ECO:0007669"/>
    <property type="project" value="InterPro"/>
</dbReference>
<dbReference type="SMART" id="SM00382">
    <property type="entry name" value="AAA"/>
    <property type="match status" value="2"/>
</dbReference>
<dbReference type="PANTHER" id="PTHR24223">
    <property type="entry name" value="ATP-BINDING CASSETTE SUB-FAMILY C"/>
    <property type="match status" value="1"/>
</dbReference>
<keyword evidence="14" id="KW-1185">Reference proteome</keyword>
<dbReference type="PANTHER" id="PTHR24223:SF456">
    <property type="entry name" value="MULTIDRUG RESISTANCE-ASSOCIATED PROTEIN LETHAL(2)03659"/>
    <property type="match status" value="1"/>
</dbReference>
<feature type="region of interest" description="Disordered" evidence="9">
    <location>
        <begin position="1"/>
        <end position="72"/>
    </location>
</feature>
<evidence type="ECO:0000313" key="13">
    <source>
        <dbReference type="EMBL" id="WFD03110.1"/>
    </source>
</evidence>
<dbReference type="Proteomes" id="UP001214603">
    <property type="component" value="Chromosome 3"/>
</dbReference>
<dbReference type="SUPFAM" id="SSF90123">
    <property type="entry name" value="ABC transporter transmembrane region"/>
    <property type="match status" value="2"/>
</dbReference>
<feature type="domain" description="ABC transporter" evidence="11">
    <location>
        <begin position="649"/>
        <end position="873"/>
    </location>
</feature>
<evidence type="ECO:0000256" key="6">
    <source>
        <dbReference type="ARBA" id="ARBA00022840"/>
    </source>
</evidence>
<feature type="compositionally biased region" description="Basic residues" evidence="9">
    <location>
        <begin position="629"/>
        <end position="639"/>
    </location>
</feature>
<dbReference type="InterPro" id="IPR050173">
    <property type="entry name" value="ABC_transporter_C-like"/>
</dbReference>
<dbReference type="Pfam" id="PF00005">
    <property type="entry name" value="ABC_tran"/>
    <property type="match status" value="2"/>
</dbReference>
<feature type="domain" description="ABC transporter" evidence="11">
    <location>
        <begin position="1261"/>
        <end position="1537"/>
    </location>
</feature>
<dbReference type="GO" id="GO:0005524">
    <property type="term" value="F:ATP binding"/>
    <property type="evidence" value="ECO:0007669"/>
    <property type="project" value="UniProtKB-KW"/>
</dbReference>
<feature type="domain" description="ABC transmembrane type-1" evidence="12">
    <location>
        <begin position="942"/>
        <end position="1223"/>
    </location>
</feature>
<dbReference type="InterPro" id="IPR017871">
    <property type="entry name" value="ABC_transporter-like_CS"/>
</dbReference>
<feature type="transmembrane region" description="Helical" evidence="10">
    <location>
        <begin position="942"/>
        <end position="966"/>
    </location>
</feature>
<comment type="subcellular location">
    <subcellularLocation>
        <location evidence="1">Membrane</location>
        <topology evidence="1">Multi-pass membrane protein</topology>
    </subcellularLocation>
</comment>
<evidence type="ECO:0000256" key="3">
    <source>
        <dbReference type="ARBA" id="ARBA00022448"/>
    </source>
</evidence>
<evidence type="ECO:0000256" key="2">
    <source>
        <dbReference type="ARBA" id="ARBA00009726"/>
    </source>
</evidence>
<evidence type="ECO:0000256" key="9">
    <source>
        <dbReference type="SAM" id="MobiDB-lite"/>
    </source>
</evidence>
<feature type="compositionally biased region" description="Acidic residues" evidence="9">
    <location>
        <begin position="882"/>
        <end position="891"/>
    </location>
</feature>
<dbReference type="Pfam" id="PF00664">
    <property type="entry name" value="ABC_membrane"/>
    <property type="match status" value="2"/>
</dbReference>
<evidence type="ECO:0000256" key="7">
    <source>
        <dbReference type="ARBA" id="ARBA00022989"/>
    </source>
</evidence>
<dbReference type="CDD" id="cd03244">
    <property type="entry name" value="ABCC_MRP_domain2"/>
    <property type="match status" value="1"/>
</dbReference>
<keyword evidence="6" id="KW-0067">ATP-binding</keyword>
<dbReference type="GO" id="GO:0016020">
    <property type="term" value="C:membrane"/>
    <property type="evidence" value="ECO:0007669"/>
    <property type="project" value="UniProtKB-SubCell"/>
</dbReference>
<keyword evidence="5" id="KW-0547">Nucleotide-binding</keyword>
<feature type="compositionally biased region" description="Basic and acidic residues" evidence="9">
    <location>
        <begin position="49"/>
        <end position="72"/>
    </location>
</feature>
<dbReference type="GO" id="GO:0140359">
    <property type="term" value="F:ABC-type transporter activity"/>
    <property type="evidence" value="ECO:0007669"/>
    <property type="project" value="InterPro"/>
</dbReference>
<comment type="similarity">
    <text evidence="2">Belongs to the ABC transporter superfamily. ABCC family. Conjugate transporter (TC 3.A.1.208) subfamily.</text>
</comment>
<accession>A0AAF0IS13</accession>
<name>A0AAF0IS13_9BASI</name>
<dbReference type="EMBL" id="CP119936">
    <property type="protein sequence ID" value="WFD03110.1"/>
    <property type="molecule type" value="Genomic_DNA"/>
</dbReference>
<dbReference type="FunFam" id="1.20.1560.10:FF:000010">
    <property type="entry name" value="Multidrug resistance-associated ABC transporter"/>
    <property type="match status" value="1"/>
</dbReference>
<feature type="transmembrane region" description="Helical" evidence="10">
    <location>
        <begin position="372"/>
        <end position="394"/>
    </location>
</feature>
<evidence type="ECO:0000256" key="1">
    <source>
        <dbReference type="ARBA" id="ARBA00004141"/>
    </source>
</evidence>